<evidence type="ECO:0000313" key="2">
    <source>
        <dbReference type="Proteomes" id="UP000324800"/>
    </source>
</evidence>
<proteinExistence type="predicted"/>
<accession>A0A5J4UBG7</accession>
<comment type="caution">
    <text evidence="1">The sequence shown here is derived from an EMBL/GenBank/DDBJ whole genome shotgun (WGS) entry which is preliminary data.</text>
</comment>
<feature type="non-terminal residue" evidence="1">
    <location>
        <position position="1"/>
    </location>
</feature>
<dbReference type="AlphaFoldDB" id="A0A5J4UBG7"/>
<gene>
    <name evidence="1" type="ORF">EZS28_036614</name>
</gene>
<reference evidence="1 2" key="1">
    <citation type="submission" date="2019-03" db="EMBL/GenBank/DDBJ databases">
        <title>Single cell metagenomics reveals metabolic interactions within the superorganism composed of flagellate Streblomastix strix and complex community of Bacteroidetes bacteria on its surface.</title>
        <authorList>
            <person name="Treitli S.C."/>
            <person name="Kolisko M."/>
            <person name="Husnik F."/>
            <person name="Keeling P."/>
            <person name="Hampl V."/>
        </authorList>
    </citation>
    <scope>NUCLEOTIDE SEQUENCE [LARGE SCALE GENOMIC DNA]</scope>
    <source>
        <strain evidence="1">ST1C</strain>
    </source>
</reference>
<dbReference type="EMBL" id="SNRW01017903">
    <property type="protein sequence ID" value="KAA6367859.1"/>
    <property type="molecule type" value="Genomic_DNA"/>
</dbReference>
<sequence length="72" mass="7657">SERNHPYADGQSQTGYAPCNVLIIIKSNGVPNNFWIIDEESTLSFNGTVIAAAGVSSGGKQSVAYEKNKAIQ</sequence>
<protein>
    <submittedName>
        <fullName evidence="1">Uncharacterized protein</fullName>
    </submittedName>
</protein>
<evidence type="ECO:0000313" key="1">
    <source>
        <dbReference type="EMBL" id="KAA6367859.1"/>
    </source>
</evidence>
<dbReference type="Proteomes" id="UP000324800">
    <property type="component" value="Unassembled WGS sequence"/>
</dbReference>
<organism evidence="1 2">
    <name type="scientific">Streblomastix strix</name>
    <dbReference type="NCBI Taxonomy" id="222440"/>
    <lineage>
        <taxon>Eukaryota</taxon>
        <taxon>Metamonada</taxon>
        <taxon>Preaxostyla</taxon>
        <taxon>Oxymonadida</taxon>
        <taxon>Streblomastigidae</taxon>
        <taxon>Streblomastix</taxon>
    </lineage>
</organism>
<name>A0A5J4UBG7_9EUKA</name>